<name>A0A3Q7FII9_SOLLC</name>
<dbReference type="Gramene" id="Solyc03g063040.3.1">
    <property type="protein sequence ID" value="Solyc03g063040.3.1"/>
    <property type="gene ID" value="Solyc03g063040.3"/>
</dbReference>
<dbReference type="AlphaFoldDB" id="A0A3Q7FII9"/>
<proteinExistence type="predicted"/>
<evidence type="ECO:0000313" key="3">
    <source>
        <dbReference type="Proteomes" id="UP000004994"/>
    </source>
</evidence>
<protein>
    <submittedName>
        <fullName evidence="2">Uncharacterized protein</fullName>
    </submittedName>
</protein>
<dbReference type="STRING" id="4081.A0A3Q7FII9"/>
<keyword evidence="1" id="KW-0812">Transmembrane</keyword>
<evidence type="ECO:0000256" key="1">
    <source>
        <dbReference type="SAM" id="Phobius"/>
    </source>
</evidence>
<keyword evidence="1" id="KW-0472">Membrane</keyword>
<organism evidence="2">
    <name type="scientific">Solanum lycopersicum</name>
    <name type="common">Tomato</name>
    <name type="synonym">Lycopersicon esculentum</name>
    <dbReference type="NCBI Taxonomy" id="4081"/>
    <lineage>
        <taxon>Eukaryota</taxon>
        <taxon>Viridiplantae</taxon>
        <taxon>Streptophyta</taxon>
        <taxon>Embryophyta</taxon>
        <taxon>Tracheophyta</taxon>
        <taxon>Spermatophyta</taxon>
        <taxon>Magnoliopsida</taxon>
        <taxon>eudicotyledons</taxon>
        <taxon>Gunneridae</taxon>
        <taxon>Pentapetalae</taxon>
        <taxon>asterids</taxon>
        <taxon>lamiids</taxon>
        <taxon>Solanales</taxon>
        <taxon>Solanaceae</taxon>
        <taxon>Solanoideae</taxon>
        <taxon>Solaneae</taxon>
        <taxon>Solanum</taxon>
        <taxon>Solanum subgen. Lycopersicon</taxon>
    </lineage>
</organism>
<keyword evidence="3" id="KW-1185">Reference proteome</keyword>
<dbReference type="EnsemblPlants" id="Solyc03g063040.3.1">
    <property type="protein sequence ID" value="Solyc03g063040.3.1"/>
    <property type="gene ID" value="Solyc03g063040.3"/>
</dbReference>
<keyword evidence="1" id="KW-1133">Transmembrane helix</keyword>
<sequence length="176" mass="20189">MNRYENLDNFMLAAAKVISFNLRHFCQKILFFVFSLISYMQFSKVISLEKKMSSLIRCTFALTLSPVAMSLEELLPSKHTKSHLYPILIRTALTISTVVVGLAVPFFDSNTTLCLLPENLEGENKPPSGYHMCLNYHSRYCICIGRFLFSSLQDHPEYDINFGNTMAPDVFELRVR</sequence>
<dbReference type="PaxDb" id="4081-Solyc03g063040.2.1"/>
<feature type="transmembrane region" description="Helical" evidence="1">
    <location>
        <begin position="87"/>
        <end position="107"/>
    </location>
</feature>
<dbReference type="Proteomes" id="UP000004994">
    <property type="component" value="Chromosome 3"/>
</dbReference>
<accession>A0A3Q7FII9</accession>
<reference evidence="2" key="2">
    <citation type="submission" date="2019-01" db="UniProtKB">
        <authorList>
            <consortium name="EnsemblPlants"/>
        </authorList>
    </citation>
    <scope>IDENTIFICATION</scope>
    <source>
        <strain evidence="2">cv. Heinz 1706</strain>
    </source>
</reference>
<dbReference type="InParanoid" id="A0A3Q7FII9"/>
<feature type="transmembrane region" description="Helical" evidence="1">
    <location>
        <begin position="25"/>
        <end position="42"/>
    </location>
</feature>
<reference evidence="2" key="1">
    <citation type="journal article" date="2012" name="Nature">
        <title>The tomato genome sequence provides insights into fleshy fruit evolution.</title>
        <authorList>
            <consortium name="Tomato Genome Consortium"/>
        </authorList>
    </citation>
    <scope>NUCLEOTIDE SEQUENCE [LARGE SCALE GENOMIC DNA]</scope>
    <source>
        <strain evidence="2">cv. Heinz 1706</strain>
    </source>
</reference>
<evidence type="ECO:0000313" key="2">
    <source>
        <dbReference type="EnsemblPlants" id="Solyc03g063040.3.1"/>
    </source>
</evidence>